<reference evidence="4" key="1">
    <citation type="submission" date="2020-04" db="EMBL/GenBank/DDBJ databases">
        <title>A desert anoxygenic phototrophic bacterium fixes CO2 using RubisCO under aerobic conditions.</title>
        <authorList>
            <person name="Tang K."/>
        </authorList>
    </citation>
    <scope>NUCLEOTIDE SEQUENCE [LARGE SCALE GENOMIC DNA]</scope>
    <source>
        <strain evidence="4">MIMtkB3</strain>
    </source>
</reference>
<dbReference type="PROSITE" id="PS50977">
    <property type="entry name" value="HTH_TETR_2"/>
    <property type="match status" value="1"/>
</dbReference>
<name>A0A858R9V2_9PROT</name>
<evidence type="ECO:0000256" key="1">
    <source>
        <dbReference type="ARBA" id="ARBA00023125"/>
    </source>
</evidence>
<dbReference type="Gene3D" id="1.10.357.10">
    <property type="entry name" value="Tetracycline Repressor, domain 2"/>
    <property type="match status" value="1"/>
</dbReference>
<feature type="domain" description="HTH tetR-type" evidence="3">
    <location>
        <begin position="19"/>
        <end position="79"/>
    </location>
</feature>
<dbReference type="PRINTS" id="PR00455">
    <property type="entry name" value="HTHTETR"/>
</dbReference>
<dbReference type="SUPFAM" id="SSF46689">
    <property type="entry name" value="Homeodomain-like"/>
    <property type="match status" value="1"/>
</dbReference>
<dbReference type="EMBL" id="CP051775">
    <property type="protein sequence ID" value="QJE74141.1"/>
    <property type="molecule type" value="Genomic_DNA"/>
</dbReference>
<keyword evidence="5" id="KW-1185">Reference proteome</keyword>
<dbReference type="PANTHER" id="PTHR30055:SF226">
    <property type="entry name" value="HTH-TYPE TRANSCRIPTIONAL REGULATOR PKSA"/>
    <property type="match status" value="1"/>
</dbReference>
<gene>
    <name evidence="4" type="ORF">HHL28_14540</name>
</gene>
<dbReference type="InterPro" id="IPR009057">
    <property type="entry name" value="Homeodomain-like_sf"/>
</dbReference>
<dbReference type="AlphaFoldDB" id="A0A858R9V2"/>
<sequence>MSVAPTSAKPRRSQEERRREMRARLAAATLESLGESGYHGASLSDILGRAGVSRGAWAHHFSSKLDLVALAAEEMLRESTEVALNLVPADLPDGDRLAALLEATWTRFYQGPRREVLFEVALACRTDAELRARLAPVFAGFIAAVGQAGGRVLRLKPGAVAAVADLLTLTIYMLRGMALQEVTTGPDGRNAALRALWARLLGEWVEVG</sequence>
<dbReference type="Pfam" id="PF00440">
    <property type="entry name" value="TetR_N"/>
    <property type="match status" value="1"/>
</dbReference>
<feature type="DNA-binding region" description="H-T-H motif" evidence="2">
    <location>
        <begin position="42"/>
        <end position="61"/>
    </location>
</feature>
<keyword evidence="1 2" id="KW-0238">DNA-binding</keyword>
<protein>
    <submittedName>
        <fullName evidence="4">TetR/AcrR family transcriptional regulator</fullName>
    </submittedName>
</protein>
<proteinExistence type="predicted"/>
<evidence type="ECO:0000259" key="3">
    <source>
        <dbReference type="PROSITE" id="PS50977"/>
    </source>
</evidence>
<organism evidence="4 5">
    <name type="scientific">Aerophototrophica crusticola</name>
    <dbReference type="NCBI Taxonomy" id="1709002"/>
    <lineage>
        <taxon>Bacteria</taxon>
        <taxon>Pseudomonadati</taxon>
        <taxon>Pseudomonadota</taxon>
        <taxon>Alphaproteobacteria</taxon>
        <taxon>Rhodospirillales</taxon>
        <taxon>Rhodospirillaceae</taxon>
        <taxon>Aerophototrophica</taxon>
    </lineage>
</organism>
<dbReference type="InterPro" id="IPR050109">
    <property type="entry name" value="HTH-type_TetR-like_transc_reg"/>
</dbReference>
<dbReference type="KEGG" id="acru:HHL28_14540"/>
<dbReference type="GO" id="GO:0000976">
    <property type="term" value="F:transcription cis-regulatory region binding"/>
    <property type="evidence" value="ECO:0007669"/>
    <property type="project" value="TreeGrafter"/>
</dbReference>
<accession>A0A858R9V2</accession>
<dbReference type="PANTHER" id="PTHR30055">
    <property type="entry name" value="HTH-TYPE TRANSCRIPTIONAL REGULATOR RUTR"/>
    <property type="match status" value="1"/>
</dbReference>
<evidence type="ECO:0000256" key="2">
    <source>
        <dbReference type="PROSITE-ProRule" id="PRU00335"/>
    </source>
</evidence>
<dbReference type="GO" id="GO:0003700">
    <property type="term" value="F:DNA-binding transcription factor activity"/>
    <property type="evidence" value="ECO:0007669"/>
    <property type="project" value="TreeGrafter"/>
</dbReference>
<evidence type="ECO:0000313" key="5">
    <source>
        <dbReference type="Proteomes" id="UP000501891"/>
    </source>
</evidence>
<dbReference type="Proteomes" id="UP000501891">
    <property type="component" value="Chromosome"/>
</dbReference>
<dbReference type="InterPro" id="IPR001647">
    <property type="entry name" value="HTH_TetR"/>
</dbReference>
<evidence type="ECO:0000313" key="4">
    <source>
        <dbReference type="EMBL" id="QJE74141.1"/>
    </source>
</evidence>